<reference evidence="7" key="1">
    <citation type="submission" date="2019-08" db="EMBL/GenBank/DDBJ databases">
        <authorList>
            <person name="Kucharzyk K."/>
            <person name="Murdoch R.W."/>
            <person name="Higgins S."/>
            <person name="Loffler F."/>
        </authorList>
    </citation>
    <scope>NUCLEOTIDE SEQUENCE</scope>
</reference>
<comment type="caution">
    <text evidence="7">The sequence shown here is derived from an EMBL/GenBank/DDBJ whole genome shotgun (WGS) entry which is preliminary data.</text>
</comment>
<name>A0A645AXP0_9ZZZZ</name>
<feature type="transmembrane region" description="Helical" evidence="5">
    <location>
        <begin position="111"/>
        <end position="132"/>
    </location>
</feature>
<keyword evidence="2 5" id="KW-0812">Transmembrane</keyword>
<dbReference type="GO" id="GO:0005886">
    <property type="term" value="C:plasma membrane"/>
    <property type="evidence" value="ECO:0007669"/>
    <property type="project" value="TreeGrafter"/>
</dbReference>
<dbReference type="InterPro" id="IPR036259">
    <property type="entry name" value="MFS_trans_sf"/>
</dbReference>
<feature type="transmembrane region" description="Helical" evidence="5">
    <location>
        <begin position="283"/>
        <end position="301"/>
    </location>
</feature>
<feature type="transmembrane region" description="Helical" evidence="5">
    <location>
        <begin position="307"/>
        <end position="327"/>
    </location>
</feature>
<dbReference type="Gene3D" id="1.20.1250.20">
    <property type="entry name" value="MFS general substrate transporter like domains"/>
    <property type="match status" value="1"/>
</dbReference>
<feature type="transmembrane region" description="Helical" evidence="5">
    <location>
        <begin position="83"/>
        <end position="105"/>
    </location>
</feature>
<feature type="transmembrane region" description="Helical" evidence="5">
    <location>
        <begin position="21"/>
        <end position="41"/>
    </location>
</feature>
<evidence type="ECO:0000256" key="1">
    <source>
        <dbReference type="ARBA" id="ARBA00004141"/>
    </source>
</evidence>
<evidence type="ECO:0000313" key="7">
    <source>
        <dbReference type="EMBL" id="MPM54304.1"/>
    </source>
</evidence>
<dbReference type="InterPro" id="IPR011701">
    <property type="entry name" value="MFS"/>
</dbReference>
<dbReference type="PANTHER" id="PTHR23501">
    <property type="entry name" value="MAJOR FACILITATOR SUPERFAMILY"/>
    <property type="match status" value="1"/>
</dbReference>
<feature type="domain" description="Major facilitator superfamily (MFS) profile" evidence="6">
    <location>
        <begin position="1"/>
        <end position="404"/>
    </location>
</feature>
<feature type="transmembrane region" description="Helical" evidence="5">
    <location>
        <begin position="348"/>
        <end position="368"/>
    </location>
</feature>
<evidence type="ECO:0000256" key="2">
    <source>
        <dbReference type="ARBA" id="ARBA00022692"/>
    </source>
</evidence>
<gene>
    <name evidence="7" type="primary">bmr3_3</name>
    <name evidence="7" type="ORF">SDC9_101082</name>
</gene>
<dbReference type="AlphaFoldDB" id="A0A645AXP0"/>
<sequence length="420" mass="44099">MLFNLIGTPLMAKLSDKFGRRLIYILDVSLFAVGSLVVVFAPQTLFSVLLIGRALQGFAAGGIFPVASAVIGDTFPVEKRGSALGLIGAVFGLAFIVGPILGGIILTIAKWQWLFLINLPIALVVVILGMRLLPNTHSTETKTFDWLGIISLSAMLASFAYGINQINTSNFFGSLVSLKVWPFLLFGLILLFVFPAIERKAIDPVLNLKLFKSRQTKLASVLSAGAGLGESGLVFIPALAVAAMPATINTHNASYLIMPVVVAMSIGSPFVGRMMDKLGSKRMVFFGTLFLAIGMTMLSLHVLTDNLVGFIASGFVIGLGLSSLLGAPMRYIMLNEASAADRTAAQGLIALFTSIGQLTSSALVGAVAASAGGGVAGYSAAYRVIGVVAAVMMLLTFGLKTRAQELSTVAANQNQTAQES</sequence>
<dbReference type="InterPro" id="IPR020846">
    <property type="entry name" value="MFS_dom"/>
</dbReference>
<comment type="subcellular location">
    <subcellularLocation>
        <location evidence="1">Membrane</location>
        <topology evidence="1">Multi-pass membrane protein</topology>
    </subcellularLocation>
</comment>
<organism evidence="7">
    <name type="scientific">bioreactor metagenome</name>
    <dbReference type="NCBI Taxonomy" id="1076179"/>
    <lineage>
        <taxon>unclassified sequences</taxon>
        <taxon>metagenomes</taxon>
        <taxon>ecological metagenomes</taxon>
    </lineage>
</organism>
<dbReference type="CDD" id="cd17321">
    <property type="entry name" value="MFS_MMR_MDR_like"/>
    <property type="match status" value="1"/>
</dbReference>
<dbReference type="GO" id="GO:0022857">
    <property type="term" value="F:transmembrane transporter activity"/>
    <property type="evidence" value="ECO:0007669"/>
    <property type="project" value="InterPro"/>
</dbReference>
<feature type="transmembrane region" description="Helical" evidence="5">
    <location>
        <begin position="144"/>
        <end position="163"/>
    </location>
</feature>
<dbReference type="EMBL" id="VSSQ01014739">
    <property type="protein sequence ID" value="MPM54304.1"/>
    <property type="molecule type" value="Genomic_DNA"/>
</dbReference>
<keyword evidence="4 5" id="KW-0472">Membrane</keyword>
<proteinExistence type="predicted"/>
<accession>A0A645AXP0</accession>
<feature type="transmembrane region" description="Helical" evidence="5">
    <location>
        <begin position="253"/>
        <end position="271"/>
    </location>
</feature>
<dbReference type="Pfam" id="PF07690">
    <property type="entry name" value="MFS_1"/>
    <property type="match status" value="2"/>
</dbReference>
<feature type="transmembrane region" description="Helical" evidence="5">
    <location>
        <begin position="47"/>
        <end position="71"/>
    </location>
</feature>
<dbReference type="PANTHER" id="PTHR23501:SF190">
    <property type="entry name" value="MAJOR FACILITATOR SUPERFAMILY MFS_1"/>
    <property type="match status" value="1"/>
</dbReference>
<dbReference type="PRINTS" id="PR01036">
    <property type="entry name" value="TCRTETB"/>
</dbReference>
<dbReference type="SUPFAM" id="SSF103473">
    <property type="entry name" value="MFS general substrate transporter"/>
    <property type="match status" value="1"/>
</dbReference>
<evidence type="ECO:0000256" key="4">
    <source>
        <dbReference type="ARBA" id="ARBA00023136"/>
    </source>
</evidence>
<feature type="transmembrane region" description="Helical" evidence="5">
    <location>
        <begin position="218"/>
        <end position="241"/>
    </location>
</feature>
<feature type="transmembrane region" description="Helical" evidence="5">
    <location>
        <begin position="175"/>
        <end position="197"/>
    </location>
</feature>
<feature type="transmembrane region" description="Helical" evidence="5">
    <location>
        <begin position="380"/>
        <end position="399"/>
    </location>
</feature>
<evidence type="ECO:0000256" key="3">
    <source>
        <dbReference type="ARBA" id="ARBA00022989"/>
    </source>
</evidence>
<protein>
    <submittedName>
        <fullName evidence="7">Multidrug resistance protein 3</fullName>
    </submittedName>
</protein>
<keyword evidence="3 5" id="KW-1133">Transmembrane helix</keyword>
<evidence type="ECO:0000259" key="6">
    <source>
        <dbReference type="PROSITE" id="PS50850"/>
    </source>
</evidence>
<dbReference type="PROSITE" id="PS50850">
    <property type="entry name" value="MFS"/>
    <property type="match status" value="1"/>
</dbReference>
<dbReference type="Gene3D" id="1.20.1720.10">
    <property type="entry name" value="Multidrug resistance protein D"/>
    <property type="match status" value="1"/>
</dbReference>
<evidence type="ECO:0000256" key="5">
    <source>
        <dbReference type="SAM" id="Phobius"/>
    </source>
</evidence>